<accession>A0A0L0H682</accession>
<evidence type="ECO:0000313" key="2">
    <source>
        <dbReference type="EMBL" id="KNC96223.1"/>
    </source>
</evidence>
<dbReference type="InterPro" id="IPR001810">
    <property type="entry name" value="F-box_dom"/>
</dbReference>
<dbReference type="OMA" id="SASRIVW"/>
<dbReference type="GeneID" id="27691545"/>
<dbReference type="InterPro" id="IPR032675">
    <property type="entry name" value="LRR_dom_sf"/>
</dbReference>
<evidence type="ECO:0000259" key="1">
    <source>
        <dbReference type="Pfam" id="PF12937"/>
    </source>
</evidence>
<gene>
    <name evidence="2" type="ORF">SPPG_08376</name>
</gene>
<dbReference type="Pfam" id="PF12937">
    <property type="entry name" value="F-box-like"/>
    <property type="match status" value="1"/>
</dbReference>
<feature type="domain" description="F-box" evidence="1">
    <location>
        <begin position="123"/>
        <end position="183"/>
    </location>
</feature>
<dbReference type="EMBL" id="KQ257470">
    <property type="protein sequence ID" value="KNC96223.1"/>
    <property type="molecule type" value="Genomic_DNA"/>
</dbReference>
<dbReference type="VEuPathDB" id="FungiDB:SPPG_08376"/>
<dbReference type="OrthoDB" id="550575at2759"/>
<dbReference type="GO" id="GO:0019005">
    <property type="term" value="C:SCF ubiquitin ligase complex"/>
    <property type="evidence" value="ECO:0007669"/>
    <property type="project" value="TreeGrafter"/>
</dbReference>
<protein>
    <recommendedName>
        <fullName evidence="1">F-box domain-containing protein</fullName>
    </recommendedName>
</protein>
<dbReference type="AlphaFoldDB" id="A0A0L0H682"/>
<dbReference type="RefSeq" id="XP_016604263.1">
    <property type="nucleotide sequence ID" value="XM_016756535.1"/>
</dbReference>
<dbReference type="SMART" id="SM00367">
    <property type="entry name" value="LRR_CC"/>
    <property type="match status" value="5"/>
</dbReference>
<keyword evidence="3" id="KW-1185">Reference proteome</keyword>
<dbReference type="SUPFAM" id="SSF52047">
    <property type="entry name" value="RNI-like"/>
    <property type="match status" value="1"/>
</dbReference>
<dbReference type="InterPro" id="IPR006553">
    <property type="entry name" value="Leu-rich_rpt_Cys-con_subtyp"/>
</dbReference>
<dbReference type="GO" id="GO:0031146">
    <property type="term" value="P:SCF-dependent proteasomal ubiquitin-dependent protein catabolic process"/>
    <property type="evidence" value="ECO:0007669"/>
    <property type="project" value="TreeGrafter"/>
</dbReference>
<reference evidence="2 3" key="1">
    <citation type="submission" date="2009-08" db="EMBL/GenBank/DDBJ databases">
        <title>The Genome Sequence of Spizellomyces punctatus strain DAOM BR117.</title>
        <authorList>
            <consortium name="The Broad Institute Genome Sequencing Platform"/>
            <person name="Russ C."/>
            <person name="Cuomo C."/>
            <person name="Shea T."/>
            <person name="Young S.K."/>
            <person name="Zeng Q."/>
            <person name="Koehrsen M."/>
            <person name="Haas B."/>
            <person name="Borodovsky M."/>
            <person name="Guigo R."/>
            <person name="Alvarado L."/>
            <person name="Berlin A."/>
            <person name="Bochicchio J."/>
            <person name="Borenstein D."/>
            <person name="Chapman S."/>
            <person name="Chen Z."/>
            <person name="Engels R."/>
            <person name="Freedman E."/>
            <person name="Gellesch M."/>
            <person name="Goldberg J."/>
            <person name="Griggs A."/>
            <person name="Gujja S."/>
            <person name="Heiman D."/>
            <person name="Hepburn T."/>
            <person name="Howarth C."/>
            <person name="Jen D."/>
            <person name="Larson L."/>
            <person name="Lewis B."/>
            <person name="Mehta T."/>
            <person name="Park D."/>
            <person name="Pearson M."/>
            <person name="Roberts A."/>
            <person name="Saif S."/>
            <person name="Shenoy N."/>
            <person name="Sisk P."/>
            <person name="Stolte C."/>
            <person name="Sykes S."/>
            <person name="Thomson T."/>
            <person name="Walk T."/>
            <person name="White J."/>
            <person name="Yandava C."/>
            <person name="Burger G."/>
            <person name="Gray M.W."/>
            <person name="Holland P.W.H."/>
            <person name="King N."/>
            <person name="Lang F.B.F."/>
            <person name="Roger A.J."/>
            <person name="Ruiz-Trillo I."/>
            <person name="Lander E."/>
            <person name="Nusbaum C."/>
        </authorList>
    </citation>
    <scope>NUCLEOTIDE SEQUENCE [LARGE SCALE GENOMIC DNA]</scope>
    <source>
        <strain evidence="2 3">DAOM BR117</strain>
    </source>
</reference>
<dbReference type="STRING" id="645134.A0A0L0H682"/>
<dbReference type="Gene3D" id="3.80.10.10">
    <property type="entry name" value="Ribonuclease Inhibitor"/>
    <property type="match status" value="1"/>
</dbReference>
<sequence length="557" mass="62322">MCDSPPIVMDSVSTDSNYYTPSYSPRSPALPPDKIDSCDLERTTVRWALQLSSDVLQQIRDGRRVSDGEWSAALCAADLCNDLWPSEAPAAGRPVTPAIEKAHLNTDQKAHPLRRKSNSRAAVLPPELIRTIFSYVDSSRSPHHSPTAAQERAGKQSTLLSCLLVNRHWYSVASARLWRNPYLPSLAVLLRLVFCTRLSSLNKRTSLGNKVYRLDLFRLRLREPAATSMLHVIARSFPELRVLRLDIRQFTARTINYLFECCRHLHTFALRGDPNAHTGRYGKEEDWAPSNVVHFVAGLGKLKALDLHNMKRDERTATIYHTVMNSVGSNLRHLNLGRTWVLDDVVIGIARRCSQLETIVLEENLEITDVAIKALAESCPQLRFVKLRNCIGIGDEGVTALALSCPNLEALGISYSRCTDRSLKVVARSCKNLHTLFMNDLWLESEDTLIELVERRGARLKTLGMCGCEVVSDRFIQAVAKNCPVLQELDIAGCGGDDVPQPITQASLEELMSGCTRLRSLLVNGIDGLSDEFVLQLSRQIWTEQFWLEPPEELSGT</sequence>
<dbReference type="eggNOG" id="KOG4341">
    <property type="taxonomic scope" value="Eukaryota"/>
</dbReference>
<organism evidence="2 3">
    <name type="scientific">Spizellomyces punctatus (strain DAOM BR117)</name>
    <dbReference type="NCBI Taxonomy" id="645134"/>
    <lineage>
        <taxon>Eukaryota</taxon>
        <taxon>Fungi</taxon>
        <taxon>Fungi incertae sedis</taxon>
        <taxon>Chytridiomycota</taxon>
        <taxon>Chytridiomycota incertae sedis</taxon>
        <taxon>Chytridiomycetes</taxon>
        <taxon>Spizellomycetales</taxon>
        <taxon>Spizellomycetaceae</taxon>
        <taxon>Spizellomyces</taxon>
    </lineage>
</organism>
<evidence type="ECO:0000313" key="3">
    <source>
        <dbReference type="Proteomes" id="UP000053201"/>
    </source>
</evidence>
<dbReference type="InParanoid" id="A0A0L0H682"/>
<dbReference type="PANTHER" id="PTHR13318">
    <property type="entry name" value="PARTNER OF PAIRED, ISOFORM B-RELATED"/>
    <property type="match status" value="1"/>
</dbReference>
<dbReference type="Gene3D" id="1.20.1280.50">
    <property type="match status" value="1"/>
</dbReference>
<proteinExistence type="predicted"/>
<name>A0A0L0H682_SPIPD</name>
<dbReference type="Proteomes" id="UP000053201">
    <property type="component" value="Unassembled WGS sequence"/>
</dbReference>